<evidence type="ECO:0000256" key="1">
    <source>
        <dbReference type="ARBA" id="ARBA00022741"/>
    </source>
</evidence>
<dbReference type="CDD" id="cd00268">
    <property type="entry name" value="DEADc"/>
    <property type="match status" value="1"/>
</dbReference>
<dbReference type="GO" id="GO:0005524">
    <property type="term" value="F:ATP binding"/>
    <property type="evidence" value="ECO:0007669"/>
    <property type="project" value="UniProtKB-KW"/>
</dbReference>
<dbReference type="PANTHER" id="PTHR47959:SF13">
    <property type="entry name" value="ATP-DEPENDENT RNA HELICASE RHLE"/>
    <property type="match status" value="1"/>
</dbReference>
<evidence type="ECO:0000256" key="4">
    <source>
        <dbReference type="ARBA" id="ARBA00022840"/>
    </source>
</evidence>
<keyword evidence="3 9" id="KW-0347">Helicase</keyword>
<protein>
    <submittedName>
        <fullName evidence="9">DEAD/DEAH box helicase</fullName>
    </submittedName>
</protein>
<evidence type="ECO:0000256" key="3">
    <source>
        <dbReference type="ARBA" id="ARBA00022806"/>
    </source>
</evidence>
<feature type="domain" description="Helicase C-terminal" evidence="7">
    <location>
        <begin position="230"/>
        <end position="376"/>
    </location>
</feature>
<dbReference type="InterPro" id="IPR014014">
    <property type="entry name" value="RNA_helicase_DEAD_Q_motif"/>
</dbReference>
<dbReference type="InterPro" id="IPR011545">
    <property type="entry name" value="DEAD/DEAH_box_helicase_dom"/>
</dbReference>
<dbReference type="PROSITE" id="PS51195">
    <property type="entry name" value="Q_MOTIF"/>
    <property type="match status" value="1"/>
</dbReference>
<keyword evidence="1" id="KW-0547">Nucleotide-binding</keyword>
<dbReference type="PANTHER" id="PTHR47959">
    <property type="entry name" value="ATP-DEPENDENT RNA HELICASE RHLE-RELATED"/>
    <property type="match status" value="1"/>
</dbReference>
<dbReference type="SMART" id="SM00490">
    <property type="entry name" value="HELICc"/>
    <property type="match status" value="1"/>
</dbReference>
<evidence type="ECO:0000256" key="5">
    <source>
        <dbReference type="SAM" id="MobiDB-lite"/>
    </source>
</evidence>
<evidence type="ECO:0000313" key="9">
    <source>
        <dbReference type="EMBL" id="KGA17654.1"/>
    </source>
</evidence>
<dbReference type="EMBL" id="JNSL01000057">
    <property type="protein sequence ID" value="KGA17654.1"/>
    <property type="molecule type" value="Genomic_DNA"/>
</dbReference>
<evidence type="ECO:0000259" key="8">
    <source>
        <dbReference type="PROSITE" id="PS51195"/>
    </source>
</evidence>
<dbReference type="InterPro" id="IPR014001">
    <property type="entry name" value="Helicase_ATP-bd"/>
</dbReference>
<dbReference type="InterPro" id="IPR001650">
    <property type="entry name" value="Helicase_C-like"/>
</dbReference>
<keyword evidence="2" id="KW-0378">Hydrolase</keyword>
<dbReference type="InterPro" id="IPR044742">
    <property type="entry name" value="DEAD/DEAH_RhlB"/>
</dbReference>
<name>A0A094Q6D0_9ZZZZ</name>
<accession>A0A094Q6D0</accession>
<feature type="domain" description="DEAD-box RNA helicase Q" evidence="8">
    <location>
        <begin position="1"/>
        <end position="29"/>
    </location>
</feature>
<dbReference type="PROSITE" id="PS51192">
    <property type="entry name" value="HELICASE_ATP_BIND_1"/>
    <property type="match status" value="1"/>
</dbReference>
<evidence type="ECO:0000259" key="7">
    <source>
        <dbReference type="PROSITE" id="PS51194"/>
    </source>
</evidence>
<organism evidence="9">
    <name type="scientific">freshwater metagenome</name>
    <dbReference type="NCBI Taxonomy" id="449393"/>
    <lineage>
        <taxon>unclassified sequences</taxon>
        <taxon>metagenomes</taxon>
        <taxon>ecological metagenomes</taxon>
    </lineage>
</organism>
<evidence type="ECO:0000256" key="2">
    <source>
        <dbReference type="ARBA" id="ARBA00022801"/>
    </source>
</evidence>
<sequence length="422" mass="45553">MSFFDLGVNPSIVKTLAKSGINDPFPIQIATLPDAISGKDVLGRGQTGSGKTLAFGLAVLTKLANRKAKAHHPLAIILSPTRELAMQINDVIAPLAQAVQLNSRLIAGGMPYGNQIQALRQGVPILVATPGRLIDLMEQKHVSLSETEIVVLDEADQMADMGFLPAMKEILNACKPKGQRLLFSATLDRGVDGLVKRYLNNPVTHSVNTDKASVSTMEHHVLVIHPNDKEIITAQIAAREGKTILFVRTQHGADKLAQKLAHAGVPVGALHGGKSQSVRTRTLAAFKSGLTPALVATDVAARGIHVDDVSLVVHVDPPQDPKDYLHRAGRTARAGESGVVVTLTTTRQQNTVRGLTDKAGVKPKITRVKPLARELTEVTGARQPSGVPWIAPATKERHDNQKGGPRKRRSRPRPHERRRRPR</sequence>
<proteinExistence type="predicted"/>
<dbReference type="GO" id="GO:0003724">
    <property type="term" value="F:RNA helicase activity"/>
    <property type="evidence" value="ECO:0007669"/>
    <property type="project" value="InterPro"/>
</dbReference>
<dbReference type="Pfam" id="PF00271">
    <property type="entry name" value="Helicase_C"/>
    <property type="match status" value="1"/>
</dbReference>
<gene>
    <name evidence="9" type="ORF">GM51_9970</name>
</gene>
<feature type="compositionally biased region" description="Basic residues" evidence="5">
    <location>
        <begin position="404"/>
        <end position="422"/>
    </location>
</feature>
<reference evidence="9" key="1">
    <citation type="submission" date="2014-06" db="EMBL/GenBank/DDBJ databases">
        <title>Key roles for freshwater Actinobacteria revealed by deep metagenomic sequencing.</title>
        <authorList>
            <person name="Ghai R."/>
            <person name="Mizuno C.M."/>
            <person name="Picazo A."/>
            <person name="Camacho A."/>
            <person name="Rodriguez-Valera F."/>
        </authorList>
    </citation>
    <scope>NUCLEOTIDE SEQUENCE</scope>
</reference>
<dbReference type="GO" id="GO:0016787">
    <property type="term" value="F:hydrolase activity"/>
    <property type="evidence" value="ECO:0007669"/>
    <property type="project" value="UniProtKB-KW"/>
</dbReference>
<comment type="caution">
    <text evidence="9">The sequence shown here is derived from an EMBL/GenBank/DDBJ whole genome shotgun (WGS) entry which is preliminary data.</text>
</comment>
<dbReference type="Gene3D" id="3.40.50.300">
    <property type="entry name" value="P-loop containing nucleotide triphosphate hydrolases"/>
    <property type="match status" value="2"/>
</dbReference>
<dbReference type="AlphaFoldDB" id="A0A094Q6D0"/>
<dbReference type="GO" id="GO:0003676">
    <property type="term" value="F:nucleic acid binding"/>
    <property type="evidence" value="ECO:0007669"/>
    <property type="project" value="InterPro"/>
</dbReference>
<keyword evidence="4" id="KW-0067">ATP-binding</keyword>
<dbReference type="CDD" id="cd18787">
    <property type="entry name" value="SF2_C_DEAD"/>
    <property type="match status" value="1"/>
</dbReference>
<dbReference type="SMART" id="SM00487">
    <property type="entry name" value="DEXDc"/>
    <property type="match status" value="1"/>
</dbReference>
<dbReference type="PROSITE" id="PS51194">
    <property type="entry name" value="HELICASE_CTER"/>
    <property type="match status" value="1"/>
</dbReference>
<evidence type="ECO:0000259" key="6">
    <source>
        <dbReference type="PROSITE" id="PS51192"/>
    </source>
</evidence>
<dbReference type="InterPro" id="IPR050079">
    <property type="entry name" value="DEAD_box_RNA_helicase"/>
</dbReference>
<dbReference type="InterPro" id="IPR027417">
    <property type="entry name" value="P-loop_NTPase"/>
</dbReference>
<feature type="region of interest" description="Disordered" evidence="5">
    <location>
        <begin position="377"/>
        <end position="422"/>
    </location>
</feature>
<dbReference type="SUPFAM" id="SSF52540">
    <property type="entry name" value="P-loop containing nucleoside triphosphate hydrolases"/>
    <property type="match status" value="1"/>
</dbReference>
<dbReference type="GO" id="GO:0005829">
    <property type="term" value="C:cytosol"/>
    <property type="evidence" value="ECO:0007669"/>
    <property type="project" value="TreeGrafter"/>
</dbReference>
<dbReference type="Pfam" id="PF00270">
    <property type="entry name" value="DEAD"/>
    <property type="match status" value="1"/>
</dbReference>
<feature type="domain" description="Helicase ATP-binding" evidence="6">
    <location>
        <begin position="32"/>
        <end position="205"/>
    </location>
</feature>